<organism evidence="16 17">
    <name type="scientific">Marasmius oreades</name>
    <name type="common">fairy-ring Marasmius</name>
    <dbReference type="NCBI Taxonomy" id="181124"/>
    <lineage>
        <taxon>Eukaryota</taxon>
        <taxon>Fungi</taxon>
        <taxon>Dikarya</taxon>
        <taxon>Basidiomycota</taxon>
        <taxon>Agaricomycotina</taxon>
        <taxon>Agaricomycetes</taxon>
        <taxon>Agaricomycetidae</taxon>
        <taxon>Agaricales</taxon>
        <taxon>Marasmiineae</taxon>
        <taxon>Marasmiaceae</taxon>
        <taxon>Marasmius</taxon>
    </lineage>
</organism>
<accession>A0A9P7RUD5</accession>
<reference evidence="16" key="1">
    <citation type="journal article" date="2021" name="Genome Biol. Evol.">
        <title>The assembled and annotated genome of the fairy-ring fungus Marasmius oreades.</title>
        <authorList>
            <person name="Hiltunen M."/>
            <person name="Ament-Velasquez S.L."/>
            <person name="Johannesson H."/>
        </authorList>
    </citation>
    <scope>NUCLEOTIDE SEQUENCE</scope>
    <source>
        <strain evidence="16">03SP1</strain>
    </source>
</reference>
<dbReference type="GO" id="GO:0016705">
    <property type="term" value="F:oxidoreductase activity, acting on paired donors, with incorporation or reduction of molecular oxygen"/>
    <property type="evidence" value="ECO:0007669"/>
    <property type="project" value="InterPro"/>
</dbReference>
<evidence type="ECO:0000313" key="16">
    <source>
        <dbReference type="EMBL" id="KAG7089560.1"/>
    </source>
</evidence>
<evidence type="ECO:0000256" key="11">
    <source>
        <dbReference type="ARBA" id="ARBA00023033"/>
    </source>
</evidence>
<evidence type="ECO:0000256" key="9">
    <source>
        <dbReference type="ARBA" id="ARBA00023002"/>
    </source>
</evidence>
<dbReference type="InterPro" id="IPR001128">
    <property type="entry name" value="Cyt_P450"/>
</dbReference>
<dbReference type="PRINTS" id="PR00385">
    <property type="entry name" value="P450"/>
</dbReference>
<sequence>MFTAIPFCPLVAVSLVIIFVFNSHHRNRRKTHYPPGPKPRLLVGNFFDFPKTEPWKVYHGWGKVYGEMIHLKVLGQHIIIINSQKLADAMFEKRSRIYSDRPLFPMLDLMGWSKMNTAMLRYGPNWRMHRRIYQQGFRANVVPDYQSILSPKVGQLLSNLHQSPDLFSTHIRGYATAAILAVVYGYETSSSNDTLAQITEEATRTSSDATHASAAVVNLLPFLRHLPLEFPIFEFQRIALRTRKLLKEMRRLPYEYVKNNTETSSGKFSLLGDLLENHTANGGDKYQEDVIIDTLTTAYAAGQETTVSLLTASLLAMALHPEAQKRAQRELDTVVGKDRLPSFTTDRSNLPYVEAVLRETLRWSPSVPLGVPHAAFLDDTIDGYFIPKGTLVLGNTWAMTRDESVYPEPESFIPERFLSGDGTLNEDEMLLSFGFGRRICPGRYFAILTVWTAMASILSQFEIGQPEDEAGMPIKSLADVKYSDGIISLPEHFRCMIKPRRE</sequence>
<evidence type="ECO:0000256" key="7">
    <source>
        <dbReference type="ARBA" id="ARBA00022723"/>
    </source>
</evidence>
<keyword evidence="9 15" id="KW-0560">Oxidoreductase</keyword>
<gene>
    <name evidence="16" type="ORF">E1B28_011232</name>
</gene>
<evidence type="ECO:0000256" key="1">
    <source>
        <dbReference type="ARBA" id="ARBA00001971"/>
    </source>
</evidence>
<keyword evidence="17" id="KW-1185">Reference proteome</keyword>
<evidence type="ECO:0000256" key="14">
    <source>
        <dbReference type="PIRSR" id="PIRSR602401-1"/>
    </source>
</evidence>
<comment type="subcellular location">
    <subcellularLocation>
        <location evidence="2">Membrane</location>
        <topology evidence="2">Single-pass membrane protein</topology>
    </subcellularLocation>
</comment>
<dbReference type="GO" id="GO:0020037">
    <property type="term" value="F:heme binding"/>
    <property type="evidence" value="ECO:0007669"/>
    <property type="project" value="InterPro"/>
</dbReference>
<evidence type="ECO:0000256" key="4">
    <source>
        <dbReference type="ARBA" id="ARBA00010617"/>
    </source>
</evidence>
<dbReference type="KEGG" id="more:E1B28_011232"/>
<dbReference type="PRINTS" id="PR00463">
    <property type="entry name" value="EP450I"/>
</dbReference>
<keyword evidence="6" id="KW-0812">Transmembrane</keyword>
<evidence type="ECO:0000256" key="5">
    <source>
        <dbReference type="ARBA" id="ARBA00022617"/>
    </source>
</evidence>
<comment type="similarity">
    <text evidence="4 15">Belongs to the cytochrome P450 family.</text>
</comment>
<dbReference type="PANTHER" id="PTHR46300:SF2">
    <property type="entry name" value="CYTOCHROME P450 MONOOXYGENASE ALNH-RELATED"/>
    <property type="match status" value="1"/>
</dbReference>
<dbReference type="EMBL" id="CM032187">
    <property type="protein sequence ID" value="KAG7089560.1"/>
    <property type="molecule type" value="Genomic_DNA"/>
</dbReference>
<evidence type="ECO:0000256" key="6">
    <source>
        <dbReference type="ARBA" id="ARBA00022692"/>
    </source>
</evidence>
<dbReference type="InterPro" id="IPR036396">
    <property type="entry name" value="Cyt_P450_sf"/>
</dbReference>
<dbReference type="Gene3D" id="1.10.630.10">
    <property type="entry name" value="Cytochrome P450"/>
    <property type="match status" value="1"/>
</dbReference>
<keyword evidence="5 14" id="KW-0349">Heme</keyword>
<evidence type="ECO:0000256" key="12">
    <source>
        <dbReference type="ARBA" id="ARBA00023136"/>
    </source>
</evidence>
<evidence type="ECO:0000256" key="15">
    <source>
        <dbReference type="RuleBase" id="RU000461"/>
    </source>
</evidence>
<dbReference type="GO" id="GO:0004497">
    <property type="term" value="F:monooxygenase activity"/>
    <property type="evidence" value="ECO:0007669"/>
    <property type="project" value="UniProtKB-KW"/>
</dbReference>
<keyword evidence="8" id="KW-1133">Transmembrane helix</keyword>
<evidence type="ECO:0000256" key="10">
    <source>
        <dbReference type="ARBA" id="ARBA00023004"/>
    </source>
</evidence>
<dbReference type="PANTHER" id="PTHR46300">
    <property type="entry name" value="P450, PUTATIVE (EUROFUNG)-RELATED-RELATED"/>
    <property type="match status" value="1"/>
</dbReference>
<keyword evidence="11 15" id="KW-0503">Monooxygenase</keyword>
<dbReference type="Pfam" id="PF00067">
    <property type="entry name" value="p450"/>
    <property type="match status" value="1"/>
</dbReference>
<evidence type="ECO:0000256" key="8">
    <source>
        <dbReference type="ARBA" id="ARBA00022989"/>
    </source>
</evidence>
<protein>
    <recommendedName>
        <fullName evidence="18">Cytochrome P450</fullName>
    </recommendedName>
</protein>
<proteinExistence type="inferred from homology"/>
<evidence type="ECO:0000313" key="17">
    <source>
        <dbReference type="Proteomes" id="UP001049176"/>
    </source>
</evidence>
<dbReference type="InterPro" id="IPR017972">
    <property type="entry name" value="Cyt_P450_CS"/>
</dbReference>
<dbReference type="InterPro" id="IPR002401">
    <property type="entry name" value="Cyt_P450_E_grp-I"/>
</dbReference>
<dbReference type="OrthoDB" id="2789670at2759"/>
<dbReference type="GO" id="GO:0005506">
    <property type="term" value="F:iron ion binding"/>
    <property type="evidence" value="ECO:0007669"/>
    <property type="project" value="InterPro"/>
</dbReference>
<dbReference type="Proteomes" id="UP001049176">
    <property type="component" value="Chromosome 7"/>
</dbReference>
<comment type="pathway">
    <text evidence="3">Secondary metabolite biosynthesis.</text>
</comment>
<comment type="cofactor">
    <cofactor evidence="1 14">
        <name>heme</name>
        <dbReference type="ChEBI" id="CHEBI:30413"/>
    </cofactor>
</comment>
<dbReference type="SUPFAM" id="SSF48264">
    <property type="entry name" value="Cytochrome P450"/>
    <property type="match status" value="1"/>
</dbReference>
<comment type="caution">
    <text evidence="16">The sequence shown here is derived from an EMBL/GenBank/DDBJ whole genome shotgun (WGS) entry which is preliminary data.</text>
</comment>
<dbReference type="GeneID" id="66080307"/>
<evidence type="ECO:0008006" key="18">
    <source>
        <dbReference type="Google" id="ProtNLM"/>
    </source>
</evidence>
<dbReference type="RefSeq" id="XP_043006030.1">
    <property type="nucleotide sequence ID" value="XM_043156245.1"/>
</dbReference>
<keyword evidence="12" id="KW-0472">Membrane</keyword>
<dbReference type="PROSITE" id="PS00086">
    <property type="entry name" value="CYTOCHROME_P450"/>
    <property type="match status" value="1"/>
</dbReference>
<evidence type="ECO:0000256" key="13">
    <source>
        <dbReference type="ARBA" id="ARBA00023180"/>
    </source>
</evidence>
<feature type="binding site" description="axial binding residue" evidence="14">
    <location>
        <position position="440"/>
    </location>
    <ligand>
        <name>heme</name>
        <dbReference type="ChEBI" id="CHEBI:30413"/>
    </ligand>
    <ligandPart>
        <name>Fe</name>
        <dbReference type="ChEBI" id="CHEBI:18248"/>
    </ligandPart>
</feature>
<keyword evidence="10 14" id="KW-0408">Iron</keyword>
<dbReference type="InterPro" id="IPR050364">
    <property type="entry name" value="Cytochrome_P450_fung"/>
</dbReference>
<evidence type="ECO:0000256" key="2">
    <source>
        <dbReference type="ARBA" id="ARBA00004167"/>
    </source>
</evidence>
<dbReference type="GO" id="GO:0016020">
    <property type="term" value="C:membrane"/>
    <property type="evidence" value="ECO:0007669"/>
    <property type="project" value="UniProtKB-SubCell"/>
</dbReference>
<evidence type="ECO:0000256" key="3">
    <source>
        <dbReference type="ARBA" id="ARBA00005179"/>
    </source>
</evidence>
<keyword evidence="13" id="KW-0325">Glycoprotein</keyword>
<name>A0A9P7RUD5_9AGAR</name>
<dbReference type="AlphaFoldDB" id="A0A9P7RUD5"/>
<keyword evidence="7 14" id="KW-0479">Metal-binding</keyword>
<dbReference type="CDD" id="cd11065">
    <property type="entry name" value="CYP64-like"/>
    <property type="match status" value="1"/>
</dbReference>